<evidence type="ECO:0000313" key="4">
    <source>
        <dbReference type="Proteomes" id="UP001162030"/>
    </source>
</evidence>
<dbReference type="Pfam" id="PF12277">
    <property type="entry name" value="DUF3618"/>
    <property type="match status" value="1"/>
</dbReference>
<feature type="region of interest" description="Disordered" evidence="1">
    <location>
        <begin position="348"/>
        <end position="415"/>
    </location>
</feature>
<evidence type="ECO:0008006" key="5">
    <source>
        <dbReference type="Google" id="ProtNLM"/>
    </source>
</evidence>
<dbReference type="Proteomes" id="UP001162030">
    <property type="component" value="Chromosome"/>
</dbReference>
<dbReference type="Gene3D" id="1.20.120.20">
    <property type="entry name" value="Apolipoprotein"/>
    <property type="match status" value="1"/>
</dbReference>
<name>A0ABM9I7Z9_9GAMM</name>
<evidence type="ECO:0000256" key="1">
    <source>
        <dbReference type="SAM" id="MobiDB-lite"/>
    </source>
</evidence>
<dbReference type="EMBL" id="OX458333">
    <property type="protein sequence ID" value="CAI8949759.1"/>
    <property type="molecule type" value="Genomic_DNA"/>
</dbReference>
<feature type="compositionally biased region" description="Basic and acidic residues" evidence="1">
    <location>
        <begin position="258"/>
        <end position="269"/>
    </location>
</feature>
<evidence type="ECO:0000256" key="2">
    <source>
        <dbReference type="SAM" id="Phobius"/>
    </source>
</evidence>
<reference evidence="3 4" key="1">
    <citation type="submission" date="2023-03" db="EMBL/GenBank/DDBJ databases">
        <authorList>
            <person name="Pearce D."/>
        </authorList>
    </citation>
    <scope>NUCLEOTIDE SEQUENCE [LARGE SCALE GENOMIC DNA]</scope>
    <source>
        <strain evidence="3">Msz</strain>
    </source>
</reference>
<proteinExistence type="predicted"/>
<feature type="compositionally biased region" description="Polar residues" evidence="1">
    <location>
        <begin position="401"/>
        <end position="415"/>
    </location>
</feature>
<feature type="transmembrane region" description="Helical" evidence="2">
    <location>
        <begin position="211"/>
        <end position="228"/>
    </location>
</feature>
<feature type="region of interest" description="Disordered" evidence="1">
    <location>
        <begin position="258"/>
        <end position="287"/>
    </location>
</feature>
<feature type="compositionally biased region" description="Basic and acidic residues" evidence="1">
    <location>
        <begin position="360"/>
        <end position="373"/>
    </location>
</feature>
<accession>A0ABM9I7Z9</accession>
<dbReference type="InterPro" id="IPR022062">
    <property type="entry name" value="DUF3618"/>
</dbReference>
<keyword evidence="2" id="KW-1133">Transmembrane helix</keyword>
<gene>
    <name evidence="3" type="ORF">MSZNOR_4420</name>
</gene>
<keyword evidence="2" id="KW-0472">Membrane</keyword>
<dbReference type="RefSeq" id="WP_026609787.1">
    <property type="nucleotide sequence ID" value="NZ_OX458333.1"/>
</dbReference>
<feature type="compositionally biased region" description="Low complexity" evidence="1">
    <location>
        <begin position="308"/>
        <end position="318"/>
    </location>
</feature>
<keyword evidence="4" id="KW-1185">Reference proteome</keyword>
<feature type="compositionally biased region" description="Basic and acidic residues" evidence="1">
    <location>
        <begin position="386"/>
        <end position="399"/>
    </location>
</feature>
<feature type="region of interest" description="Disordered" evidence="1">
    <location>
        <begin position="299"/>
        <end position="318"/>
    </location>
</feature>
<evidence type="ECO:0000313" key="3">
    <source>
        <dbReference type="EMBL" id="CAI8949759.1"/>
    </source>
</evidence>
<organism evidence="3 4">
    <name type="scientific">Methylocaldum szegediense</name>
    <dbReference type="NCBI Taxonomy" id="73780"/>
    <lineage>
        <taxon>Bacteria</taxon>
        <taxon>Pseudomonadati</taxon>
        <taxon>Pseudomonadota</taxon>
        <taxon>Gammaproteobacteria</taxon>
        <taxon>Methylococcales</taxon>
        <taxon>Methylococcaceae</taxon>
        <taxon>Methylocaldum</taxon>
    </lineage>
</organism>
<keyword evidence="2" id="KW-0812">Transmembrane</keyword>
<sequence length="415" mass="44229">MATYDETRSPEQIETDIERTRSQIAKTLDTIQKRFSPGQLLDQALGYLDEMHIGENFRRLSTNAGTVIKENPIPVSLLGIGFTWLALSGRAGTKGHLHLPRFTKPSHGMEGLHSLHGEVPRSEPYAAGGGQGEGAIGERMEHVKGRVSDTVGHVRETLGDKASHVRHSVSDTMSSVREKAGDISHRAQDQAAQLGHAVQERYQHVAQDQPLLLGVLGLAIGAALGAFMPRTRMEDEMMGETRDRLAREARETGRDIMREAPTEGERLTREPMSGGPTEAESSPLTAGSMAGEIRRDMARGETGTETSPVMPAAGGPAGRAPVVGTTAGGTTNEGLGGVTRTVGGEEAAGAESMKAMPPMGERRSGVRDRRKGSLAETVGAATRFPPAEERRHGLPDRRISGSASGQTGYDSPNTP</sequence>
<protein>
    <recommendedName>
        <fullName evidence="5">DUF3618 domain-containing protein</fullName>
    </recommendedName>
</protein>